<evidence type="ECO:0000256" key="10">
    <source>
        <dbReference type="RuleBase" id="RU364030"/>
    </source>
</evidence>
<dbReference type="EMBL" id="NCKU01003918">
    <property type="protein sequence ID" value="RWS06728.1"/>
    <property type="molecule type" value="Genomic_DNA"/>
</dbReference>
<dbReference type="PANTHER" id="PTHR21500:SF0">
    <property type="entry name" value="TUBULIN-SPECIFIC CHAPERONE A"/>
    <property type="match status" value="1"/>
</dbReference>
<dbReference type="InterPro" id="IPR004226">
    <property type="entry name" value="TBCA"/>
</dbReference>
<comment type="subunit">
    <text evidence="9 10">Supercomplex made of cofactors A to E. Cofactors A and D function by capturing and stabilizing tubulin in a quasi-native conformation. Cofactor E binds to the cofactor D-tubulin complex; interaction with cofactor C then causes the release of tubulin polypeptides that are committed to the native state.</text>
</comment>
<keyword evidence="8 10" id="KW-0206">Cytoskeleton</keyword>
<evidence type="ECO:0000256" key="6">
    <source>
        <dbReference type="ARBA" id="ARBA00022701"/>
    </source>
</evidence>
<dbReference type="SUPFAM" id="SSF46988">
    <property type="entry name" value="Tubulin chaperone cofactor A"/>
    <property type="match status" value="1"/>
</dbReference>
<dbReference type="EMBL" id="NCKU01003931">
    <property type="protein sequence ID" value="RWS06707.1"/>
    <property type="molecule type" value="Genomic_DNA"/>
</dbReference>
<comment type="function">
    <text evidence="1">Tubulin-folding protein; involved in the early step of the tubulin folding pathway.</text>
</comment>
<keyword evidence="7 10" id="KW-0143">Chaperone</keyword>
<evidence type="ECO:0000256" key="11">
    <source>
        <dbReference type="SAM" id="Coils"/>
    </source>
</evidence>
<dbReference type="EMBL" id="NCKU01006635">
    <property type="protein sequence ID" value="RWS03299.1"/>
    <property type="molecule type" value="Genomic_DNA"/>
</dbReference>
<accession>A0A3S3P1V6</accession>
<evidence type="ECO:0000256" key="5">
    <source>
        <dbReference type="ARBA" id="ARBA00022490"/>
    </source>
</evidence>
<dbReference type="Gene3D" id="1.20.58.90">
    <property type="match status" value="1"/>
</dbReference>
<evidence type="ECO:0000313" key="13">
    <source>
        <dbReference type="EMBL" id="RWS06707.1"/>
    </source>
</evidence>
<evidence type="ECO:0000256" key="3">
    <source>
        <dbReference type="ARBA" id="ARBA00006806"/>
    </source>
</evidence>
<dbReference type="Pfam" id="PF02970">
    <property type="entry name" value="TBCA"/>
    <property type="match status" value="1"/>
</dbReference>
<evidence type="ECO:0000256" key="9">
    <source>
        <dbReference type="ARBA" id="ARBA00026055"/>
    </source>
</evidence>
<reference evidence="12 15" key="1">
    <citation type="journal article" date="2018" name="Gigascience">
        <title>Genomes of trombidid mites reveal novel predicted allergens and laterally-transferred genes associated with secondary metabolism.</title>
        <authorList>
            <person name="Dong X."/>
            <person name="Chaisiri K."/>
            <person name="Xia D."/>
            <person name="Armstrong S.D."/>
            <person name="Fang Y."/>
            <person name="Donnelly M.J."/>
            <person name="Kadowaki T."/>
            <person name="McGarry J.W."/>
            <person name="Darby A.C."/>
            <person name="Makepeace B.L."/>
        </authorList>
    </citation>
    <scope>NUCLEOTIDE SEQUENCE [LARGE SCALE GENOMIC DNA]</scope>
    <source>
        <strain evidence="12">UoL-WK</strain>
    </source>
</reference>
<sequence length="107" mass="12652">MADSRVKQLRIKTGVLKRVLKEKEVYEKEVENEKQRLNKMINEAKDEYDIRKQEEVINETLMMLPDCQKRIYNAYNDLKSLLQESEEDLQGTEDFETAKQVLSQVAV</sequence>
<gene>
    <name evidence="12" type="ORF">B4U79_04326</name>
    <name evidence="14" type="ORF">B4U79_10490</name>
    <name evidence="13" type="ORF">B4U79_13543</name>
</gene>
<evidence type="ECO:0000256" key="4">
    <source>
        <dbReference type="ARBA" id="ARBA00015002"/>
    </source>
</evidence>
<name>A0A3S3P1V6_9ACAR</name>
<keyword evidence="11" id="KW-0175">Coiled coil</keyword>
<comment type="similarity">
    <text evidence="3 10">Belongs to the TBCA family.</text>
</comment>
<organism evidence="12 15">
    <name type="scientific">Dinothrombium tinctorium</name>
    <dbReference type="NCBI Taxonomy" id="1965070"/>
    <lineage>
        <taxon>Eukaryota</taxon>
        <taxon>Metazoa</taxon>
        <taxon>Ecdysozoa</taxon>
        <taxon>Arthropoda</taxon>
        <taxon>Chelicerata</taxon>
        <taxon>Arachnida</taxon>
        <taxon>Acari</taxon>
        <taxon>Acariformes</taxon>
        <taxon>Trombidiformes</taxon>
        <taxon>Prostigmata</taxon>
        <taxon>Anystina</taxon>
        <taxon>Parasitengona</taxon>
        <taxon>Trombidioidea</taxon>
        <taxon>Trombidiidae</taxon>
        <taxon>Dinothrombium</taxon>
    </lineage>
</organism>
<protein>
    <recommendedName>
        <fullName evidence="4 10">Tubulin-specific chaperone A</fullName>
    </recommendedName>
</protein>
<proteinExistence type="inferred from homology"/>
<dbReference type="FunFam" id="1.20.58.90:FF:000010">
    <property type="entry name" value="Tubulin-specific chaperone A"/>
    <property type="match status" value="1"/>
</dbReference>
<comment type="caution">
    <text evidence="12">The sequence shown here is derived from an EMBL/GenBank/DDBJ whole genome shotgun (WGS) entry which is preliminary data.</text>
</comment>
<dbReference type="OrthoDB" id="296187at2759"/>
<dbReference type="InterPro" id="IPR036126">
    <property type="entry name" value="TBCA_sf"/>
</dbReference>
<dbReference type="GO" id="GO:0005874">
    <property type="term" value="C:microtubule"/>
    <property type="evidence" value="ECO:0007669"/>
    <property type="project" value="UniProtKB-KW"/>
</dbReference>
<reference evidence="12" key="2">
    <citation type="submission" date="2018-11" db="EMBL/GenBank/DDBJ databases">
        <title>Trombidioid mite genomics.</title>
        <authorList>
            <person name="Dong X."/>
        </authorList>
    </citation>
    <scope>NUCLEOTIDE SEQUENCE</scope>
    <source>
        <strain evidence="12">UoL-WK</strain>
    </source>
</reference>
<keyword evidence="6 10" id="KW-0493">Microtubule</keyword>
<dbReference type="GO" id="GO:0005829">
    <property type="term" value="C:cytosol"/>
    <property type="evidence" value="ECO:0007669"/>
    <property type="project" value="TreeGrafter"/>
</dbReference>
<dbReference type="GO" id="GO:0048487">
    <property type="term" value="F:beta-tubulin binding"/>
    <property type="evidence" value="ECO:0007669"/>
    <property type="project" value="InterPro"/>
</dbReference>
<keyword evidence="5 10" id="KW-0963">Cytoplasm</keyword>
<evidence type="ECO:0000313" key="12">
    <source>
        <dbReference type="EMBL" id="RWS03299.1"/>
    </source>
</evidence>
<feature type="coiled-coil region" evidence="11">
    <location>
        <begin position="16"/>
        <end position="54"/>
    </location>
</feature>
<dbReference type="GO" id="GO:0007021">
    <property type="term" value="P:tubulin complex assembly"/>
    <property type="evidence" value="ECO:0007669"/>
    <property type="project" value="UniProtKB-UniRule"/>
</dbReference>
<comment type="subcellular location">
    <subcellularLocation>
        <location evidence="2 10">Cytoplasm</location>
        <location evidence="2 10">Cytoskeleton</location>
    </subcellularLocation>
</comment>
<evidence type="ECO:0000313" key="14">
    <source>
        <dbReference type="EMBL" id="RWS06728.1"/>
    </source>
</evidence>
<dbReference type="GO" id="GO:0007023">
    <property type="term" value="P:post-chaperonin tubulin folding pathway"/>
    <property type="evidence" value="ECO:0007669"/>
    <property type="project" value="UniProtKB-UniRule"/>
</dbReference>
<evidence type="ECO:0000256" key="8">
    <source>
        <dbReference type="ARBA" id="ARBA00023212"/>
    </source>
</evidence>
<dbReference type="AlphaFoldDB" id="A0A3S3P1V6"/>
<evidence type="ECO:0000313" key="15">
    <source>
        <dbReference type="Proteomes" id="UP000285301"/>
    </source>
</evidence>
<dbReference type="PANTHER" id="PTHR21500">
    <property type="entry name" value="TUBULIN-SPECIFIC CHAPERONE A"/>
    <property type="match status" value="1"/>
</dbReference>
<dbReference type="STRING" id="1965070.A0A3S3P1V6"/>
<dbReference type="Proteomes" id="UP000285301">
    <property type="component" value="Unassembled WGS sequence"/>
</dbReference>
<evidence type="ECO:0000256" key="1">
    <source>
        <dbReference type="ARBA" id="ARBA00003046"/>
    </source>
</evidence>
<keyword evidence="15" id="KW-1185">Reference proteome</keyword>
<evidence type="ECO:0000256" key="7">
    <source>
        <dbReference type="ARBA" id="ARBA00023186"/>
    </source>
</evidence>
<evidence type="ECO:0000256" key="2">
    <source>
        <dbReference type="ARBA" id="ARBA00004245"/>
    </source>
</evidence>